<dbReference type="InterPro" id="IPR004821">
    <property type="entry name" value="Cyt_trans-like"/>
</dbReference>
<dbReference type="InterPro" id="IPR014729">
    <property type="entry name" value="Rossmann-like_a/b/a_fold"/>
</dbReference>
<gene>
    <name evidence="9" type="ORF">DAMNIGENAA_14560</name>
</gene>
<evidence type="ECO:0000313" key="10">
    <source>
        <dbReference type="Proteomes" id="UP001144372"/>
    </source>
</evidence>
<dbReference type="Gene3D" id="3.40.50.620">
    <property type="entry name" value="HUPs"/>
    <property type="match status" value="1"/>
</dbReference>
<evidence type="ECO:0000256" key="5">
    <source>
        <dbReference type="ARBA" id="ARBA00022840"/>
    </source>
</evidence>
<evidence type="ECO:0000256" key="7">
    <source>
        <dbReference type="ARBA" id="ARBA00047428"/>
    </source>
</evidence>
<keyword evidence="2" id="KW-0808">Transferase</keyword>
<evidence type="ECO:0000259" key="8">
    <source>
        <dbReference type="Pfam" id="PF01467"/>
    </source>
</evidence>
<keyword evidence="5" id="KW-0067">ATP-binding</keyword>
<comment type="caution">
    <text evidence="9">The sequence shown here is derived from an EMBL/GenBank/DDBJ whole genome shotgun (WGS) entry which is preliminary data.</text>
</comment>
<proteinExistence type="predicted"/>
<reference evidence="9" key="1">
    <citation type="submission" date="2022-12" db="EMBL/GenBank/DDBJ databases">
        <title>Reference genome sequencing for broad-spectrum identification of bacterial and archaeal isolates by mass spectrometry.</title>
        <authorList>
            <person name="Sekiguchi Y."/>
            <person name="Tourlousse D.M."/>
        </authorList>
    </citation>
    <scope>NUCLEOTIDE SEQUENCE</scope>
    <source>
        <strain evidence="9">ASRB1</strain>
    </source>
</reference>
<protein>
    <recommendedName>
        <fullName evidence="1">D-glycero-beta-D-manno-heptose 1-phosphate adenylyltransferase</fullName>
        <ecNumber evidence="1">2.7.7.70</ecNumber>
    </recommendedName>
</protein>
<dbReference type="InterPro" id="IPR011914">
    <property type="entry name" value="RfaE_dom_II"/>
</dbReference>
<dbReference type="EC" id="2.7.7.70" evidence="1"/>
<dbReference type="SUPFAM" id="SSF52374">
    <property type="entry name" value="Nucleotidylyl transferase"/>
    <property type="match status" value="1"/>
</dbReference>
<evidence type="ECO:0000256" key="4">
    <source>
        <dbReference type="ARBA" id="ARBA00022741"/>
    </source>
</evidence>
<name>A0A9W6FSG3_9BACT</name>
<dbReference type="GO" id="GO:0016779">
    <property type="term" value="F:nucleotidyltransferase activity"/>
    <property type="evidence" value="ECO:0007669"/>
    <property type="project" value="UniProtKB-KW"/>
</dbReference>
<dbReference type="PANTHER" id="PTHR43793">
    <property type="entry name" value="FAD SYNTHASE"/>
    <property type="match status" value="1"/>
</dbReference>
<evidence type="ECO:0000256" key="1">
    <source>
        <dbReference type="ARBA" id="ARBA00012519"/>
    </source>
</evidence>
<dbReference type="Proteomes" id="UP001144372">
    <property type="component" value="Unassembled WGS sequence"/>
</dbReference>
<keyword evidence="10" id="KW-1185">Reference proteome</keyword>
<dbReference type="Pfam" id="PF01467">
    <property type="entry name" value="CTP_transf_like"/>
    <property type="match status" value="1"/>
</dbReference>
<evidence type="ECO:0000256" key="6">
    <source>
        <dbReference type="ARBA" id="ARBA00023277"/>
    </source>
</evidence>
<sequence>MTARDKIRKTEDLADLCESLHGRGRRIVFTNGCFDLLHVGHLRYLEAARELGDHLVVGVNSDASVQQIKGSLRPITVESERVEMVAALHCVDYVTLFATPDPLPLIKLLKPDVLVKGADWAIDRIVGASEVLSWGGEIARIPLVPESSTTRIIDRILKRFGEKGVISE</sequence>
<dbReference type="AlphaFoldDB" id="A0A9W6FSG3"/>
<keyword evidence="4" id="KW-0547">Nucleotide-binding</keyword>
<dbReference type="GO" id="GO:0005975">
    <property type="term" value="P:carbohydrate metabolic process"/>
    <property type="evidence" value="ECO:0007669"/>
    <property type="project" value="InterPro"/>
</dbReference>
<dbReference type="GO" id="GO:0005524">
    <property type="term" value="F:ATP binding"/>
    <property type="evidence" value="ECO:0007669"/>
    <property type="project" value="UniProtKB-KW"/>
</dbReference>
<evidence type="ECO:0000256" key="3">
    <source>
        <dbReference type="ARBA" id="ARBA00022695"/>
    </source>
</evidence>
<keyword evidence="3" id="KW-0548">Nucleotidyltransferase</keyword>
<dbReference type="RefSeq" id="WP_281793297.1">
    <property type="nucleotide sequence ID" value="NZ_BSDR01000001.1"/>
</dbReference>
<dbReference type="InterPro" id="IPR050385">
    <property type="entry name" value="Archaeal_FAD_synthase"/>
</dbReference>
<dbReference type="EMBL" id="BSDR01000001">
    <property type="protein sequence ID" value="GLI34023.1"/>
    <property type="molecule type" value="Genomic_DNA"/>
</dbReference>
<dbReference type="NCBIfam" id="TIGR00125">
    <property type="entry name" value="cyt_tran_rel"/>
    <property type="match status" value="1"/>
</dbReference>
<feature type="domain" description="Cytidyltransferase-like" evidence="8">
    <location>
        <begin position="29"/>
        <end position="153"/>
    </location>
</feature>
<dbReference type="PANTHER" id="PTHR43793:SF2">
    <property type="entry name" value="BIFUNCTIONAL PROTEIN HLDE"/>
    <property type="match status" value="1"/>
</dbReference>
<comment type="catalytic activity">
    <reaction evidence="7">
        <text>D-glycero-beta-D-manno-heptose 1-phosphate + ATP + H(+) = ADP-D-glycero-beta-D-manno-heptose + diphosphate</text>
        <dbReference type="Rhea" id="RHEA:27465"/>
        <dbReference type="ChEBI" id="CHEBI:15378"/>
        <dbReference type="ChEBI" id="CHEBI:30616"/>
        <dbReference type="ChEBI" id="CHEBI:33019"/>
        <dbReference type="ChEBI" id="CHEBI:59967"/>
        <dbReference type="ChEBI" id="CHEBI:61593"/>
        <dbReference type="EC" id="2.7.7.70"/>
    </reaction>
</comment>
<dbReference type="NCBIfam" id="TIGR02199">
    <property type="entry name" value="rfaE_dom_II"/>
    <property type="match status" value="1"/>
</dbReference>
<dbReference type="GO" id="GO:0016773">
    <property type="term" value="F:phosphotransferase activity, alcohol group as acceptor"/>
    <property type="evidence" value="ECO:0007669"/>
    <property type="project" value="InterPro"/>
</dbReference>
<accession>A0A9W6FSG3</accession>
<keyword evidence="6" id="KW-0119">Carbohydrate metabolism</keyword>
<evidence type="ECO:0000256" key="2">
    <source>
        <dbReference type="ARBA" id="ARBA00022679"/>
    </source>
</evidence>
<organism evidence="9 10">
    <name type="scientific">Desulforhabdus amnigena</name>
    <dbReference type="NCBI Taxonomy" id="40218"/>
    <lineage>
        <taxon>Bacteria</taxon>
        <taxon>Pseudomonadati</taxon>
        <taxon>Thermodesulfobacteriota</taxon>
        <taxon>Syntrophobacteria</taxon>
        <taxon>Syntrophobacterales</taxon>
        <taxon>Syntrophobacteraceae</taxon>
        <taxon>Desulforhabdus</taxon>
    </lineage>
</organism>
<evidence type="ECO:0000313" key="9">
    <source>
        <dbReference type="EMBL" id="GLI34023.1"/>
    </source>
</evidence>